<accession>A0A927MLK2</accession>
<evidence type="ECO:0000313" key="5">
    <source>
        <dbReference type="Proteomes" id="UP000658225"/>
    </source>
</evidence>
<evidence type="ECO:0000256" key="2">
    <source>
        <dbReference type="ARBA" id="ARBA00022801"/>
    </source>
</evidence>
<dbReference type="PANTHER" id="PTHR43798:SF33">
    <property type="entry name" value="HYDROLASE, PUTATIVE (AFU_ORTHOLOGUE AFUA_2G14860)-RELATED"/>
    <property type="match status" value="1"/>
</dbReference>
<name>A0A927MLK2_9BACL</name>
<dbReference type="PRINTS" id="PR00793">
    <property type="entry name" value="PROAMNOPTASE"/>
</dbReference>
<dbReference type="InterPro" id="IPR050266">
    <property type="entry name" value="AB_hydrolase_sf"/>
</dbReference>
<dbReference type="GO" id="GO:0006508">
    <property type="term" value="P:proteolysis"/>
    <property type="evidence" value="ECO:0007669"/>
    <property type="project" value="InterPro"/>
</dbReference>
<keyword evidence="4" id="KW-0031">Aminopeptidase</keyword>
<dbReference type="InterPro" id="IPR002410">
    <property type="entry name" value="Peptidase_S33"/>
</dbReference>
<reference evidence="4" key="1">
    <citation type="submission" date="2020-10" db="EMBL/GenBank/DDBJ databases">
        <title>Genomic Encyclopedia of Type Strains, Phase IV (KMG-IV): sequencing the most valuable type-strain genomes for metagenomic binning, comparative biology and taxonomic classification.</title>
        <authorList>
            <person name="Goeker M."/>
        </authorList>
    </citation>
    <scope>NUCLEOTIDE SEQUENCE</scope>
    <source>
        <strain evidence="4">DSM 13886</strain>
    </source>
</reference>
<protein>
    <submittedName>
        <fullName evidence="4">Proline iminopeptidase</fullName>
        <ecNumber evidence="4">3.4.11.5</ecNumber>
    </submittedName>
</protein>
<dbReference type="EC" id="3.4.11.5" evidence="4"/>
<dbReference type="RefSeq" id="WP_192600228.1">
    <property type="nucleotide sequence ID" value="NZ_JADBEL010000030.1"/>
</dbReference>
<dbReference type="PANTHER" id="PTHR43798">
    <property type="entry name" value="MONOACYLGLYCEROL LIPASE"/>
    <property type="match status" value="1"/>
</dbReference>
<dbReference type="Gene3D" id="3.40.50.1820">
    <property type="entry name" value="alpha/beta hydrolase"/>
    <property type="match status" value="1"/>
</dbReference>
<evidence type="ECO:0000256" key="1">
    <source>
        <dbReference type="ARBA" id="ARBA00010088"/>
    </source>
</evidence>
<keyword evidence="5" id="KW-1185">Reference proteome</keyword>
<sequence length="292" mass="32898">MYAHINGIKLFFDVEGAGFVPEGPMMREKPVCFVLHGGPGGDHTGFKPALSPLSEVMQLVYIDNRGSGKSERGPQSTYTMKNNVEDIEELRKYLGLDKIVLLGQSYGGMVALEYAKKYQENLKSLLLVVTAPSSDFTDKAKEIVKQKGTQEQQEMAQVLWDGAFKSGDQQEQYYEVMAPLYSYSYKDTVEENLSRENASRRSNRSYEALNEGFGGFLRDYNAVDFLPSIHVPTLIIAGRHDWITPVEGSIFMNEKIPNSKLVIFEESSHGVIKDEHNKFIVTVKEYVKNSIN</sequence>
<dbReference type="Pfam" id="PF00561">
    <property type="entry name" value="Abhydrolase_1"/>
    <property type="match status" value="1"/>
</dbReference>
<dbReference type="GO" id="GO:0004177">
    <property type="term" value="F:aminopeptidase activity"/>
    <property type="evidence" value="ECO:0007669"/>
    <property type="project" value="UniProtKB-KW"/>
</dbReference>
<comment type="caution">
    <text evidence="4">The sequence shown here is derived from an EMBL/GenBank/DDBJ whole genome shotgun (WGS) entry which is preliminary data.</text>
</comment>
<keyword evidence="2 4" id="KW-0378">Hydrolase</keyword>
<evidence type="ECO:0000259" key="3">
    <source>
        <dbReference type="Pfam" id="PF00561"/>
    </source>
</evidence>
<keyword evidence="4" id="KW-0645">Protease</keyword>
<dbReference type="InterPro" id="IPR000073">
    <property type="entry name" value="AB_hydrolase_1"/>
</dbReference>
<dbReference type="Proteomes" id="UP000658225">
    <property type="component" value="Unassembled WGS sequence"/>
</dbReference>
<organism evidence="4 5">
    <name type="scientific">Sporosarcina limicola</name>
    <dbReference type="NCBI Taxonomy" id="34101"/>
    <lineage>
        <taxon>Bacteria</taxon>
        <taxon>Bacillati</taxon>
        <taxon>Bacillota</taxon>
        <taxon>Bacilli</taxon>
        <taxon>Bacillales</taxon>
        <taxon>Caryophanaceae</taxon>
        <taxon>Sporosarcina</taxon>
    </lineage>
</organism>
<dbReference type="GO" id="GO:0016020">
    <property type="term" value="C:membrane"/>
    <property type="evidence" value="ECO:0007669"/>
    <property type="project" value="TreeGrafter"/>
</dbReference>
<proteinExistence type="inferred from homology"/>
<dbReference type="InterPro" id="IPR029058">
    <property type="entry name" value="AB_hydrolase_fold"/>
</dbReference>
<dbReference type="AlphaFoldDB" id="A0A927MLK2"/>
<dbReference type="EMBL" id="JADBEL010000030">
    <property type="protein sequence ID" value="MBE1556600.1"/>
    <property type="molecule type" value="Genomic_DNA"/>
</dbReference>
<gene>
    <name evidence="4" type="ORF">H4683_003725</name>
</gene>
<dbReference type="SUPFAM" id="SSF53474">
    <property type="entry name" value="alpha/beta-Hydrolases"/>
    <property type="match status" value="1"/>
</dbReference>
<evidence type="ECO:0000313" key="4">
    <source>
        <dbReference type="EMBL" id="MBE1556600.1"/>
    </source>
</evidence>
<feature type="domain" description="AB hydrolase-1" evidence="3">
    <location>
        <begin position="34"/>
        <end position="272"/>
    </location>
</feature>
<comment type="similarity">
    <text evidence="1">Belongs to the peptidase S33 family.</text>
</comment>